<protein>
    <recommendedName>
        <fullName evidence="3">DUF2993 domain-containing protein</fullName>
    </recommendedName>
</protein>
<name>A0ABN1YUW8_9MICO</name>
<proteinExistence type="predicted"/>
<gene>
    <name evidence="1" type="ORF">GCM10009640_16960</name>
</gene>
<evidence type="ECO:0008006" key="3">
    <source>
        <dbReference type="Google" id="ProtNLM"/>
    </source>
</evidence>
<keyword evidence="2" id="KW-1185">Reference proteome</keyword>
<dbReference type="EMBL" id="BAAAKK010000004">
    <property type="protein sequence ID" value="GAA1423120.1"/>
    <property type="molecule type" value="Genomic_DNA"/>
</dbReference>
<comment type="caution">
    <text evidence="1">The sequence shown here is derived from an EMBL/GenBank/DDBJ whole genome shotgun (WGS) entry which is preliminary data.</text>
</comment>
<organism evidence="1 2">
    <name type="scientific">Agrococcus citreus</name>
    <dbReference type="NCBI Taxonomy" id="84643"/>
    <lineage>
        <taxon>Bacteria</taxon>
        <taxon>Bacillati</taxon>
        <taxon>Actinomycetota</taxon>
        <taxon>Actinomycetes</taxon>
        <taxon>Micrococcales</taxon>
        <taxon>Microbacteriaceae</taxon>
        <taxon>Agrococcus</taxon>
    </lineage>
</organism>
<sequence>MADSILLGHAPRPTDGAQLAKRIRTLVIAAEPAGIACTSIIDAELDGADIARLHLDLTDFILAGEVDRDRARLEPQGAAVSSESAVLRHLTVKASPMRVSGAEVTLDAQLNDLPFRWIETDNRELAVELARPSNEHPLHGHALVSVPKHQLGAAVLALTESSLLDMGVSVSKLELDVEALGPRSLRFTVDGKVRKGLLGASVHGSATASIDDRMGVTLTDIKLESGNPIVAALLAATRGRIQGYEGRRIDVAAELPEGIRLADVQVRVTDEVIVEARLV</sequence>
<dbReference type="RefSeq" id="WP_343919377.1">
    <property type="nucleotide sequence ID" value="NZ_BAAAKK010000004.1"/>
</dbReference>
<dbReference type="Proteomes" id="UP001501266">
    <property type="component" value="Unassembled WGS sequence"/>
</dbReference>
<reference evidence="1 2" key="1">
    <citation type="journal article" date="2019" name="Int. J. Syst. Evol. Microbiol.">
        <title>The Global Catalogue of Microorganisms (GCM) 10K type strain sequencing project: providing services to taxonomists for standard genome sequencing and annotation.</title>
        <authorList>
            <consortium name="The Broad Institute Genomics Platform"/>
            <consortium name="The Broad Institute Genome Sequencing Center for Infectious Disease"/>
            <person name="Wu L."/>
            <person name="Ma J."/>
        </authorList>
    </citation>
    <scope>NUCLEOTIDE SEQUENCE [LARGE SCALE GENOMIC DNA]</scope>
    <source>
        <strain evidence="1 2">JCM 12398</strain>
    </source>
</reference>
<accession>A0ABN1YUW8</accession>
<evidence type="ECO:0000313" key="2">
    <source>
        <dbReference type="Proteomes" id="UP001501266"/>
    </source>
</evidence>
<evidence type="ECO:0000313" key="1">
    <source>
        <dbReference type="EMBL" id="GAA1423120.1"/>
    </source>
</evidence>